<dbReference type="RefSeq" id="WP_013313746.1">
    <property type="nucleotide sequence ID" value="NC_014484.1"/>
</dbReference>
<dbReference type="HOGENOM" id="CLU_023625_2_0_12"/>
<dbReference type="eggNOG" id="COG1570">
    <property type="taxonomic scope" value="Bacteria"/>
</dbReference>
<organism evidence="10 11">
    <name type="scientific">Winmispira thermophila (strain ATCC 49972 / DSM 6192 / RI 19.B1)</name>
    <name type="common">Spirochaeta thermophila</name>
    <dbReference type="NCBI Taxonomy" id="665571"/>
    <lineage>
        <taxon>Bacteria</taxon>
        <taxon>Pseudomonadati</taxon>
        <taxon>Spirochaetota</taxon>
        <taxon>Spirochaetia</taxon>
        <taxon>Winmispirales</taxon>
        <taxon>Winmispiraceae</taxon>
        <taxon>Winmispira</taxon>
    </lineage>
</organism>
<evidence type="ECO:0000256" key="6">
    <source>
        <dbReference type="RuleBase" id="RU004355"/>
    </source>
</evidence>
<dbReference type="GO" id="GO:0009318">
    <property type="term" value="C:exodeoxyribonuclease VII complex"/>
    <property type="evidence" value="ECO:0007669"/>
    <property type="project" value="UniProtKB-UniRule"/>
</dbReference>
<feature type="domain" description="OB-fold nucleic acid binding" evidence="9">
    <location>
        <begin position="8"/>
        <end position="100"/>
    </location>
</feature>
<feature type="region of interest" description="Disordered" evidence="7">
    <location>
        <begin position="394"/>
        <end position="418"/>
    </location>
</feature>
<protein>
    <recommendedName>
        <fullName evidence="5">Exodeoxyribonuclease 7 large subunit</fullName>
        <ecNumber evidence="5">3.1.11.6</ecNumber>
    </recommendedName>
    <alternativeName>
        <fullName evidence="5">Exodeoxyribonuclease VII large subunit</fullName>
        <shortName evidence="5">Exonuclease VII large subunit</shortName>
    </alternativeName>
</protein>
<dbReference type="Proteomes" id="UP000001296">
    <property type="component" value="Chromosome"/>
</dbReference>
<evidence type="ECO:0000256" key="2">
    <source>
        <dbReference type="ARBA" id="ARBA00022722"/>
    </source>
</evidence>
<feature type="domain" description="Exonuclease VII large subunit C-terminal" evidence="8">
    <location>
        <begin position="124"/>
        <end position="326"/>
    </location>
</feature>
<comment type="function">
    <text evidence="5">Bidirectionally degrades single-stranded DNA into large acid-insoluble oligonucleotides, which are then degraded further into small acid-soluble oligonucleotides.</text>
</comment>
<dbReference type="PANTHER" id="PTHR30008">
    <property type="entry name" value="EXODEOXYRIBONUCLEASE 7 LARGE SUBUNIT"/>
    <property type="match status" value="1"/>
</dbReference>
<evidence type="ECO:0000259" key="8">
    <source>
        <dbReference type="Pfam" id="PF02601"/>
    </source>
</evidence>
<comment type="subunit">
    <text evidence="5">Heterooligomer composed of large and small subunits.</text>
</comment>
<evidence type="ECO:0000313" key="11">
    <source>
        <dbReference type="Proteomes" id="UP000001296"/>
    </source>
</evidence>
<dbReference type="KEGG" id="sta:STHERM_c09590"/>
<dbReference type="InterPro" id="IPR003753">
    <property type="entry name" value="Exonuc_VII_L"/>
</dbReference>
<accession>E0RSB8</accession>
<dbReference type="CDD" id="cd04489">
    <property type="entry name" value="ExoVII_LU_OBF"/>
    <property type="match status" value="1"/>
</dbReference>
<dbReference type="AlphaFoldDB" id="E0RSB8"/>
<dbReference type="GO" id="GO:0003676">
    <property type="term" value="F:nucleic acid binding"/>
    <property type="evidence" value="ECO:0007669"/>
    <property type="project" value="InterPro"/>
</dbReference>
<keyword evidence="3 5" id="KW-0378">Hydrolase</keyword>
<dbReference type="InterPro" id="IPR025824">
    <property type="entry name" value="OB-fold_nuc-bd_dom"/>
</dbReference>
<proteinExistence type="inferred from homology"/>
<evidence type="ECO:0000256" key="4">
    <source>
        <dbReference type="ARBA" id="ARBA00022839"/>
    </source>
</evidence>
<sequence>MSIPQKVFSVSELTSLIKGYLEDAFPYVAVQGEISNCRPSSTGHLYFSLKDERAVLNVVMFQSRYRRLSFQPKDGMMVLAKGALSVYEARGAYQLVCEELEQVGMGAILEMLEKRKQRLAAEGLFDKERKRPIPLFPSRIAVVTSPTGAAIRDIINVLTRRNAGVDIVVVPAPVQGENAAPIIAEQIRRADLWRLGDVIIVARGGGSIEDLLPFSEEVVVRAIAACETPVISAVGHEIDYSLSDLAADLRAPTPSAAAEMVSAHREELLQRVQHAHLTVVRETRGLCERLRFRLGKVSEEQLARLFTLYRAPYLQRWDEAHQSIVRTMRKYLITLRHRIEMAREITQAHSPRAVLSRGYAIVRDAATREILRDTRTAFEGQRLSITLARGELEARTTQVAPPEDESATTEVHDAEEGL</sequence>
<dbReference type="EC" id="3.1.11.6" evidence="5"/>
<dbReference type="InterPro" id="IPR020579">
    <property type="entry name" value="Exonuc_VII_lsu_C"/>
</dbReference>
<dbReference type="GO" id="GO:0008855">
    <property type="term" value="F:exodeoxyribonuclease VII activity"/>
    <property type="evidence" value="ECO:0007669"/>
    <property type="project" value="UniProtKB-UniRule"/>
</dbReference>
<dbReference type="HAMAP" id="MF_00378">
    <property type="entry name" value="Exonuc_7_L"/>
    <property type="match status" value="1"/>
</dbReference>
<dbReference type="GO" id="GO:0005737">
    <property type="term" value="C:cytoplasm"/>
    <property type="evidence" value="ECO:0007669"/>
    <property type="project" value="UniProtKB-SubCell"/>
</dbReference>
<comment type="similarity">
    <text evidence="5 6">Belongs to the XseA family.</text>
</comment>
<reference evidence="10 11" key="2">
    <citation type="journal article" date="2010" name="J. Bacteriol.">
        <title>Genome sequence of the polysaccharide-degrading, thermophilic anaerobe Spirochaeta thermophila DSM 6192.</title>
        <authorList>
            <person name="Angelov A."/>
            <person name="Liebl S."/>
            <person name="Ballschmiter M."/>
            <person name="Bomeke M."/>
            <person name="Lehmann R."/>
            <person name="Liesegang H."/>
            <person name="Daniel R."/>
            <person name="Liebl W."/>
        </authorList>
    </citation>
    <scope>NUCLEOTIDE SEQUENCE [LARGE SCALE GENOMIC DNA]</scope>
    <source>
        <strain evidence="11">ATCC 49972 / DSM 6192 / RI 19.B1</strain>
    </source>
</reference>
<keyword evidence="4 5" id="KW-0269">Exonuclease</keyword>
<keyword evidence="2 5" id="KW-0540">Nuclease</keyword>
<reference key="1">
    <citation type="submission" date="2009-08" db="EMBL/GenBank/DDBJ databases">
        <title>The genome sequence of Spirochaeta thermophila DSM6192.</title>
        <authorList>
            <person name="Angelov A."/>
            <person name="Mientus M."/>
            <person name="Wittenberg S."/>
            <person name="Lehmann R."/>
            <person name="Liesegang H."/>
            <person name="Daniel R."/>
            <person name="Liebl W."/>
        </authorList>
    </citation>
    <scope>NUCLEOTIDE SEQUENCE</scope>
    <source>
        <strain>DSM 6192</strain>
    </source>
</reference>
<evidence type="ECO:0000256" key="1">
    <source>
        <dbReference type="ARBA" id="ARBA00022490"/>
    </source>
</evidence>
<evidence type="ECO:0000313" key="10">
    <source>
        <dbReference type="EMBL" id="ADN01905.1"/>
    </source>
</evidence>
<gene>
    <name evidence="5" type="primary">xseA</name>
    <name evidence="10" type="ordered locus">STHERM_c09590</name>
</gene>
<evidence type="ECO:0000256" key="7">
    <source>
        <dbReference type="SAM" id="MobiDB-lite"/>
    </source>
</evidence>
<evidence type="ECO:0000259" key="9">
    <source>
        <dbReference type="Pfam" id="PF13742"/>
    </source>
</evidence>
<dbReference type="EMBL" id="CP001698">
    <property type="protein sequence ID" value="ADN01905.1"/>
    <property type="molecule type" value="Genomic_DNA"/>
</dbReference>
<dbReference type="PANTHER" id="PTHR30008:SF0">
    <property type="entry name" value="EXODEOXYRIBONUCLEASE 7 LARGE SUBUNIT"/>
    <property type="match status" value="1"/>
</dbReference>
<comment type="catalytic activity">
    <reaction evidence="5 6">
        <text>Exonucleolytic cleavage in either 5'- to 3'- or 3'- to 5'-direction to yield nucleoside 5'-phosphates.</text>
        <dbReference type="EC" id="3.1.11.6"/>
    </reaction>
</comment>
<keyword evidence="1 5" id="KW-0963">Cytoplasm</keyword>
<name>E0RSB8_WINT6</name>
<dbReference type="Pfam" id="PF13742">
    <property type="entry name" value="tRNA_anti_2"/>
    <property type="match status" value="1"/>
</dbReference>
<evidence type="ECO:0000256" key="3">
    <source>
        <dbReference type="ARBA" id="ARBA00022801"/>
    </source>
</evidence>
<dbReference type="GO" id="GO:0006308">
    <property type="term" value="P:DNA catabolic process"/>
    <property type="evidence" value="ECO:0007669"/>
    <property type="project" value="UniProtKB-UniRule"/>
</dbReference>
<dbReference type="PaxDb" id="665571-STHERM_c09590"/>
<dbReference type="NCBIfam" id="TIGR00237">
    <property type="entry name" value="xseA"/>
    <property type="match status" value="1"/>
</dbReference>
<comment type="subcellular location">
    <subcellularLocation>
        <location evidence="5 6">Cytoplasm</location>
    </subcellularLocation>
</comment>
<evidence type="ECO:0000256" key="5">
    <source>
        <dbReference type="HAMAP-Rule" id="MF_00378"/>
    </source>
</evidence>
<dbReference type="Pfam" id="PF02601">
    <property type="entry name" value="Exonuc_VII_L"/>
    <property type="match status" value="1"/>
</dbReference>